<keyword evidence="1" id="KW-0479">Metal-binding</keyword>
<dbReference type="GO" id="GO:0032436">
    <property type="term" value="P:positive regulation of proteasomal ubiquitin-dependent protein catabolic process"/>
    <property type="evidence" value="ECO:0007669"/>
    <property type="project" value="TreeGrafter"/>
</dbReference>
<keyword evidence="3" id="KW-0862">Zinc</keyword>
<organism evidence="7 8">
    <name type="scientific">Pogonophryne albipinna</name>
    <dbReference type="NCBI Taxonomy" id="1090488"/>
    <lineage>
        <taxon>Eukaryota</taxon>
        <taxon>Metazoa</taxon>
        <taxon>Chordata</taxon>
        <taxon>Craniata</taxon>
        <taxon>Vertebrata</taxon>
        <taxon>Euteleostomi</taxon>
        <taxon>Actinopterygii</taxon>
        <taxon>Neopterygii</taxon>
        <taxon>Teleostei</taxon>
        <taxon>Neoteleostei</taxon>
        <taxon>Acanthomorphata</taxon>
        <taxon>Eupercaria</taxon>
        <taxon>Perciformes</taxon>
        <taxon>Notothenioidei</taxon>
        <taxon>Pogonophryne</taxon>
    </lineage>
</organism>
<evidence type="ECO:0000259" key="6">
    <source>
        <dbReference type="PROSITE" id="PS50089"/>
    </source>
</evidence>
<dbReference type="PANTHER" id="PTHR46717">
    <property type="entry name" value="E3 UBIQUITIN-PROTEIN LIGASE RNF180"/>
    <property type="match status" value="1"/>
</dbReference>
<dbReference type="GO" id="GO:0031624">
    <property type="term" value="F:ubiquitin conjugating enzyme binding"/>
    <property type="evidence" value="ECO:0007669"/>
    <property type="project" value="TreeGrafter"/>
</dbReference>
<dbReference type="GO" id="GO:0042415">
    <property type="term" value="P:norepinephrine metabolic process"/>
    <property type="evidence" value="ECO:0007669"/>
    <property type="project" value="TreeGrafter"/>
</dbReference>
<accession>A0AAD6AKS6</accession>
<sequence>MLRCRRCRKCVVDSTCLSTAEATEDSSEAGCTIWHVDVDALPEWILTSVHQAQWTVGKLYCQNCCARLGGFNFINHSECPCGRDAAVHLSKSRVDRDHKHCVLIVQPRRRRTSEKEQTAVLTDGCQSRERRTDFNSLHLNCAAQASTETPPSFSFSPLYCISHRRRRSLEEDASIRSSCFCPTVKSAVERPRTREYTPVSYPTSQRFDSEGEASVVSGGTRSPLQRVEDAESSPETSSVQQDVPVSALLLRRRAVSDSVADGEVEEDEEEMVVPEAFMAPPASNRLSRREKNRLKSVRRKQRRRERWMLSQQDQDREGLTCAVCLEVFFSPYSCQPCAHVFCEPCLRTIAKNRPTNTPCPLCRALISHTTPHKEFNHTAKTFFPKVYNARKQSFQSAACAKWPLPSCRKRFRAFWGEQRQTLRRWHFALGGFTLDTLDFGGVRGWLFDNGLVMVYIPVNWILEGLKVTLFSAGMHSELLGVGPARYTLRYPGNNDSPRTQQLSKTGYLSASVSLSVWPGSGGGCACMCSAPYGRKKRPRSAGSIFPSGKVAQTEPERRESTEEAVDGSRMAVQEFNTLVALYREQVISVGEMSADCPSLRAHMQHTRAKGCSMARAAHHDLSLISVSGLEDGEIHPEICRLFIQLQCCLEMFITEMLKSMCLLGVLQLHRKRTESEPRLDFRVDESSDAPILEERSSSPIDFPQEQWLVGMDIQNIERDMREMRNLLSKLRDTMPLPLKNQDDSSLLNLTPDPLIRQRKRRFPGLCCMVSG</sequence>
<feature type="region of interest" description="Disordered" evidence="5">
    <location>
        <begin position="195"/>
        <end position="242"/>
    </location>
</feature>
<feature type="domain" description="RING-type" evidence="6">
    <location>
        <begin position="321"/>
        <end position="363"/>
    </location>
</feature>
<evidence type="ECO:0000256" key="2">
    <source>
        <dbReference type="ARBA" id="ARBA00022771"/>
    </source>
</evidence>
<feature type="compositionally biased region" description="Polar residues" evidence="5">
    <location>
        <begin position="233"/>
        <end position="242"/>
    </location>
</feature>
<dbReference type="SUPFAM" id="SSF57850">
    <property type="entry name" value="RING/U-box"/>
    <property type="match status" value="1"/>
</dbReference>
<dbReference type="GO" id="GO:0005789">
    <property type="term" value="C:endoplasmic reticulum membrane"/>
    <property type="evidence" value="ECO:0007669"/>
    <property type="project" value="TreeGrafter"/>
</dbReference>
<dbReference type="Proteomes" id="UP001219934">
    <property type="component" value="Unassembled WGS sequence"/>
</dbReference>
<dbReference type="Pfam" id="PF19332">
    <property type="entry name" value="RNF180_C"/>
    <property type="match status" value="1"/>
</dbReference>
<evidence type="ECO:0000256" key="4">
    <source>
        <dbReference type="PROSITE-ProRule" id="PRU00175"/>
    </source>
</evidence>
<evidence type="ECO:0000256" key="1">
    <source>
        <dbReference type="ARBA" id="ARBA00022723"/>
    </source>
</evidence>
<evidence type="ECO:0000256" key="5">
    <source>
        <dbReference type="SAM" id="MobiDB-lite"/>
    </source>
</evidence>
<dbReference type="GO" id="GO:0042428">
    <property type="term" value="P:serotonin metabolic process"/>
    <property type="evidence" value="ECO:0007669"/>
    <property type="project" value="TreeGrafter"/>
</dbReference>
<dbReference type="InterPro" id="IPR045790">
    <property type="entry name" value="RNF180_C"/>
</dbReference>
<dbReference type="Pfam" id="PF13639">
    <property type="entry name" value="zf-RING_2"/>
    <property type="match status" value="1"/>
</dbReference>
<reference evidence="7" key="1">
    <citation type="submission" date="2022-11" db="EMBL/GenBank/DDBJ databases">
        <title>Chromosome-level genome of Pogonophryne albipinna.</title>
        <authorList>
            <person name="Jo E."/>
        </authorList>
    </citation>
    <scope>NUCLEOTIDE SEQUENCE</scope>
    <source>
        <strain evidence="7">SGF0006</strain>
        <tissue evidence="7">Muscle</tissue>
    </source>
</reference>
<feature type="region of interest" description="Disordered" evidence="5">
    <location>
        <begin position="536"/>
        <end position="566"/>
    </location>
</feature>
<protein>
    <recommendedName>
        <fullName evidence="6">RING-type domain-containing protein</fullName>
    </recommendedName>
</protein>
<evidence type="ECO:0000313" key="8">
    <source>
        <dbReference type="Proteomes" id="UP001219934"/>
    </source>
</evidence>
<dbReference type="GO" id="GO:0061630">
    <property type="term" value="F:ubiquitin protein ligase activity"/>
    <property type="evidence" value="ECO:0007669"/>
    <property type="project" value="InterPro"/>
</dbReference>
<dbReference type="PANTHER" id="PTHR46717:SF1">
    <property type="entry name" value="E3 UBIQUITIN-PROTEIN LIGASE RNF180"/>
    <property type="match status" value="1"/>
</dbReference>
<dbReference type="EMBL" id="JAPTMU010000020">
    <property type="protein sequence ID" value="KAJ4926497.1"/>
    <property type="molecule type" value="Genomic_DNA"/>
</dbReference>
<dbReference type="Gene3D" id="3.30.40.10">
    <property type="entry name" value="Zinc/RING finger domain, C3HC4 (zinc finger)"/>
    <property type="match status" value="1"/>
</dbReference>
<dbReference type="GO" id="GO:0000209">
    <property type="term" value="P:protein polyubiquitination"/>
    <property type="evidence" value="ECO:0007669"/>
    <property type="project" value="InterPro"/>
</dbReference>
<dbReference type="PROSITE" id="PS50089">
    <property type="entry name" value="ZF_RING_2"/>
    <property type="match status" value="1"/>
</dbReference>
<comment type="caution">
    <text evidence="7">The sequence shown here is derived from an EMBL/GenBank/DDBJ whole genome shotgun (WGS) entry which is preliminary data.</text>
</comment>
<dbReference type="PROSITE" id="PS00518">
    <property type="entry name" value="ZF_RING_1"/>
    <property type="match status" value="1"/>
</dbReference>
<dbReference type="SMART" id="SM00184">
    <property type="entry name" value="RING"/>
    <property type="match status" value="1"/>
</dbReference>
<dbReference type="AlphaFoldDB" id="A0AAD6AKS6"/>
<proteinExistence type="predicted"/>
<gene>
    <name evidence="7" type="ORF">JOQ06_008670</name>
</gene>
<dbReference type="InterPro" id="IPR013083">
    <property type="entry name" value="Znf_RING/FYVE/PHD"/>
</dbReference>
<dbReference type="InterPro" id="IPR001841">
    <property type="entry name" value="Znf_RING"/>
</dbReference>
<keyword evidence="8" id="KW-1185">Reference proteome</keyword>
<dbReference type="CDD" id="cd16554">
    <property type="entry name" value="RING-HC_RNF180"/>
    <property type="match status" value="1"/>
</dbReference>
<name>A0AAD6AKS6_9TELE</name>
<evidence type="ECO:0000256" key="3">
    <source>
        <dbReference type="ARBA" id="ARBA00022833"/>
    </source>
</evidence>
<keyword evidence="2 4" id="KW-0863">Zinc-finger</keyword>
<evidence type="ECO:0000313" key="7">
    <source>
        <dbReference type="EMBL" id="KAJ4926497.1"/>
    </source>
</evidence>
<dbReference type="InterPro" id="IPR033263">
    <property type="entry name" value="RNF180"/>
</dbReference>
<dbReference type="GO" id="GO:0008270">
    <property type="term" value="F:zinc ion binding"/>
    <property type="evidence" value="ECO:0007669"/>
    <property type="project" value="UniProtKB-KW"/>
</dbReference>
<dbReference type="InterPro" id="IPR017907">
    <property type="entry name" value="Znf_RING_CS"/>
</dbReference>